<evidence type="ECO:0000313" key="3">
    <source>
        <dbReference type="EMBL" id="CAF1478795.1"/>
    </source>
</evidence>
<evidence type="ECO:0000313" key="2">
    <source>
        <dbReference type="EMBL" id="CAF1046488.1"/>
    </source>
</evidence>
<evidence type="ECO:0000256" key="1">
    <source>
        <dbReference type="SAM" id="Phobius"/>
    </source>
</evidence>
<dbReference type="EMBL" id="CAJNOR010004147">
    <property type="protein sequence ID" value="CAF1478795.1"/>
    <property type="molecule type" value="Genomic_DNA"/>
</dbReference>
<organism evidence="3 4">
    <name type="scientific">Adineta ricciae</name>
    <name type="common">Rotifer</name>
    <dbReference type="NCBI Taxonomy" id="249248"/>
    <lineage>
        <taxon>Eukaryota</taxon>
        <taxon>Metazoa</taxon>
        <taxon>Spiralia</taxon>
        <taxon>Gnathifera</taxon>
        <taxon>Rotifera</taxon>
        <taxon>Eurotatoria</taxon>
        <taxon>Bdelloidea</taxon>
        <taxon>Adinetida</taxon>
        <taxon>Adinetidae</taxon>
        <taxon>Adineta</taxon>
    </lineage>
</organism>
<name>A0A815RLU5_ADIRI</name>
<dbReference type="Proteomes" id="UP000663852">
    <property type="component" value="Unassembled WGS sequence"/>
</dbReference>
<feature type="transmembrane region" description="Helical" evidence="1">
    <location>
        <begin position="6"/>
        <end position="23"/>
    </location>
</feature>
<comment type="caution">
    <text evidence="3">The sequence shown here is derived from an EMBL/GenBank/DDBJ whole genome shotgun (WGS) entry which is preliminary data.</text>
</comment>
<reference evidence="3" key="1">
    <citation type="submission" date="2021-02" db="EMBL/GenBank/DDBJ databases">
        <authorList>
            <person name="Nowell W R."/>
        </authorList>
    </citation>
    <scope>NUCLEOTIDE SEQUENCE</scope>
</reference>
<accession>A0A815RLU5</accession>
<dbReference type="EMBL" id="CAJNOJ010000076">
    <property type="protein sequence ID" value="CAF1046488.1"/>
    <property type="molecule type" value="Genomic_DNA"/>
</dbReference>
<keyword evidence="1" id="KW-1133">Transmembrane helix</keyword>
<gene>
    <name evidence="2" type="ORF">EDS130_LOCUS17201</name>
    <name evidence="3" type="ORF">XAT740_LOCUS38411</name>
</gene>
<dbReference type="PROSITE" id="PS51257">
    <property type="entry name" value="PROKAR_LIPOPROTEIN"/>
    <property type="match status" value="1"/>
</dbReference>
<protein>
    <submittedName>
        <fullName evidence="3">Uncharacterized protein</fullName>
    </submittedName>
</protein>
<keyword evidence="1" id="KW-0812">Transmembrane</keyword>
<dbReference type="Proteomes" id="UP000663828">
    <property type="component" value="Unassembled WGS sequence"/>
</dbReference>
<keyword evidence="1" id="KW-0472">Membrane</keyword>
<keyword evidence="4" id="KW-1185">Reference proteome</keyword>
<sequence>MNIWRIIIFILYAVVACFYKVFYPNHLRRSIEKTDDLLWNTTTIVLPYRPPTTMPQISLVWLEKFGLIKRTSTSTVRTHVYKQRF</sequence>
<dbReference type="OrthoDB" id="9992551at2759"/>
<dbReference type="AlphaFoldDB" id="A0A815RLU5"/>
<proteinExistence type="predicted"/>
<evidence type="ECO:0000313" key="4">
    <source>
        <dbReference type="Proteomes" id="UP000663828"/>
    </source>
</evidence>